<evidence type="ECO:0000256" key="1">
    <source>
        <dbReference type="SAM" id="MobiDB-lite"/>
    </source>
</evidence>
<dbReference type="HOGENOM" id="CLU_1020103_0_0_1"/>
<comment type="caution">
    <text evidence="3">The sequence shown here is derived from an EMBL/GenBank/DDBJ whole genome shotgun (WGS) entry which is preliminary data.</text>
</comment>
<proteinExistence type="predicted"/>
<feature type="compositionally biased region" description="Low complexity" evidence="1">
    <location>
        <begin position="245"/>
        <end position="271"/>
    </location>
</feature>
<keyword evidence="2" id="KW-0732">Signal</keyword>
<sequence length="318" mass="32638">MFGSGLLALASAQASLASSSVSAQANASEAAPPMVGGTLATPTWAPPNVPCDPKQVTWFYQATFTYAHKCSEACNKWYGLLYKYGTYTGPLSAGQREPDGKYVIEPEVSCPQVDWLVDCMTCTLVNATKPAPNSTIELGARNVVTACRQGGYTIPASMYRNINPHVDPLGSVAINDLCHTKIVGCFGDVDCSNLTDPTGKWFYNSTTGAYNNRSPGGDSVDVSAKNINPVPLSEGQGRTSGAPGATGSSTNNAASGGASSTESHPSSSISGTLSEPEATSGASAAAASQVQSADSSATVGSVSLVLGLGMMTVLTLLW</sequence>
<name>K1VE04_TRIAC</name>
<dbReference type="EMBL" id="AMBO01000416">
    <property type="protein sequence ID" value="EKC97261.1"/>
    <property type="molecule type" value="Genomic_DNA"/>
</dbReference>
<dbReference type="AlphaFoldDB" id="K1VE04"/>
<evidence type="ECO:0000256" key="2">
    <source>
        <dbReference type="SAM" id="SignalP"/>
    </source>
</evidence>
<keyword evidence="4" id="KW-1185">Reference proteome</keyword>
<organism evidence="3 4">
    <name type="scientific">Trichosporon asahii var. asahii (strain CBS 8904)</name>
    <name type="common">Yeast</name>
    <dbReference type="NCBI Taxonomy" id="1220162"/>
    <lineage>
        <taxon>Eukaryota</taxon>
        <taxon>Fungi</taxon>
        <taxon>Dikarya</taxon>
        <taxon>Basidiomycota</taxon>
        <taxon>Agaricomycotina</taxon>
        <taxon>Tremellomycetes</taxon>
        <taxon>Trichosporonales</taxon>
        <taxon>Trichosporonaceae</taxon>
        <taxon>Trichosporon</taxon>
    </lineage>
</organism>
<gene>
    <name evidence="3" type="ORF">A1Q2_08419</name>
</gene>
<evidence type="ECO:0000313" key="3">
    <source>
        <dbReference type="EMBL" id="EKC97261.1"/>
    </source>
</evidence>
<dbReference type="InParanoid" id="K1VE04"/>
<reference evidence="3 4" key="1">
    <citation type="journal article" date="2012" name="Eukaryot. Cell">
        <title>Genome sequence of the Trichosporon asahii environmental strain CBS 8904.</title>
        <authorList>
            <person name="Yang R.Y."/>
            <person name="Li H.T."/>
            <person name="Zhu H."/>
            <person name="Zhou G.P."/>
            <person name="Wang M."/>
            <person name="Wang L."/>
        </authorList>
    </citation>
    <scope>NUCLEOTIDE SEQUENCE [LARGE SCALE GENOMIC DNA]</scope>
    <source>
        <strain evidence="3 4">CBS 8904</strain>
    </source>
</reference>
<accession>K1VE04</accession>
<feature type="region of interest" description="Disordered" evidence="1">
    <location>
        <begin position="206"/>
        <end position="285"/>
    </location>
</feature>
<feature type="signal peptide" evidence="2">
    <location>
        <begin position="1"/>
        <end position="17"/>
    </location>
</feature>
<evidence type="ECO:0000313" key="4">
    <source>
        <dbReference type="Proteomes" id="UP000006757"/>
    </source>
</evidence>
<dbReference type="Proteomes" id="UP000006757">
    <property type="component" value="Unassembled WGS sequence"/>
</dbReference>
<protein>
    <submittedName>
        <fullName evidence="3">Uncharacterized protein</fullName>
    </submittedName>
</protein>
<feature type="chain" id="PRO_5003853721" evidence="2">
    <location>
        <begin position="18"/>
        <end position="318"/>
    </location>
</feature>